<comment type="caution">
    <text evidence="1">The sequence shown here is derived from an EMBL/GenBank/DDBJ whole genome shotgun (WGS) entry which is preliminary data.</text>
</comment>
<reference evidence="1 2" key="1">
    <citation type="submission" date="2017-05" db="EMBL/GenBank/DDBJ databases">
        <title>Complete and WGS of Bordetella genogroups.</title>
        <authorList>
            <person name="Spilker T."/>
            <person name="LiPuma J."/>
        </authorList>
    </citation>
    <scope>NUCLEOTIDE SEQUENCE [LARGE SCALE GENOMIC DNA]</scope>
    <source>
        <strain evidence="1 2">AU10456</strain>
    </source>
</reference>
<evidence type="ECO:0000313" key="1">
    <source>
        <dbReference type="EMBL" id="OZI48136.1"/>
    </source>
</evidence>
<evidence type="ECO:0000313" key="2">
    <source>
        <dbReference type="Proteomes" id="UP000216913"/>
    </source>
</evidence>
<sequence>MQFTTLSQGQARQIVGGASVTFGPTPKSAFIYKCWDTDGDVYWSDVPNDRGCYNSKTGQTEKGSAKQRKG</sequence>
<keyword evidence="2" id="KW-1185">Reference proteome</keyword>
<name>A0A261TEQ6_9BORD</name>
<dbReference type="EMBL" id="NEVP01000010">
    <property type="protein sequence ID" value="OZI48136.1"/>
    <property type="molecule type" value="Genomic_DNA"/>
</dbReference>
<dbReference type="RefSeq" id="WP_094802140.1">
    <property type="nucleotide sequence ID" value="NZ_NEVP01000010.1"/>
</dbReference>
<proteinExistence type="predicted"/>
<organism evidence="1 2">
    <name type="scientific">Bordetella genomosp. 5</name>
    <dbReference type="NCBI Taxonomy" id="1395608"/>
    <lineage>
        <taxon>Bacteria</taxon>
        <taxon>Pseudomonadati</taxon>
        <taxon>Pseudomonadota</taxon>
        <taxon>Betaproteobacteria</taxon>
        <taxon>Burkholderiales</taxon>
        <taxon>Alcaligenaceae</taxon>
        <taxon>Bordetella</taxon>
    </lineage>
</organism>
<protein>
    <submittedName>
        <fullName evidence="1">Uncharacterized protein</fullName>
    </submittedName>
</protein>
<dbReference type="AlphaFoldDB" id="A0A261TEQ6"/>
<dbReference type="Proteomes" id="UP000216913">
    <property type="component" value="Unassembled WGS sequence"/>
</dbReference>
<accession>A0A261TEQ6</accession>
<gene>
    <name evidence="1" type="ORF">CAL25_17340</name>
</gene>